<keyword evidence="5 13" id="KW-0813">Transport</keyword>
<comment type="similarity">
    <text evidence="2">Belongs to the ABC-2 integral membrane protein family. Lipooligosaccharide exporter (TC 3.A.1.102) subfamily.</text>
</comment>
<dbReference type="PIRSF" id="PIRSF006648">
    <property type="entry name" value="DrrB"/>
    <property type="match status" value="1"/>
</dbReference>
<dbReference type="GO" id="GO:0140359">
    <property type="term" value="F:ABC-type transporter activity"/>
    <property type="evidence" value="ECO:0007669"/>
    <property type="project" value="InterPro"/>
</dbReference>
<dbReference type="Pfam" id="PF01061">
    <property type="entry name" value="ABC2_membrane"/>
    <property type="match status" value="1"/>
</dbReference>
<dbReference type="EMBL" id="VOSK01000309">
    <property type="protein sequence ID" value="MPR30096.1"/>
    <property type="molecule type" value="Genomic_DNA"/>
</dbReference>
<dbReference type="InterPro" id="IPR005981">
    <property type="entry name" value="ABC_transptNodJ"/>
</dbReference>
<dbReference type="NCBIfam" id="TIGR01291">
    <property type="entry name" value="nodJ"/>
    <property type="match status" value="1"/>
</dbReference>
<evidence type="ECO:0000256" key="2">
    <source>
        <dbReference type="ARBA" id="ARBA00008394"/>
    </source>
</evidence>
<dbReference type="InterPro" id="IPR047817">
    <property type="entry name" value="ABC2_TM_bact-type"/>
</dbReference>
<feature type="transmembrane region" description="Helical" evidence="13">
    <location>
        <begin position="178"/>
        <end position="199"/>
    </location>
</feature>
<reference evidence="15 16" key="1">
    <citation type="journal article" date="2019" name="Syst. Appl. Microbiol.">
        <title>Microvirga tunisiensis sp. nov., a root nodule symbiotic bacterium isolated from Lupinus micranthus and L. luteus grown in Northern Tunisia.</title>
        <authorList>
            <person name="Msaddak A."/>
            <person name="Rejili M."/>
            <person name="Duran D."/>
            <person name="Mars M."/>
            <person name="Palacios J.M."/>
            <person name="Ruiz-Argueso T."/>
            <person name="Rey L."/>
            <person name="Imperial J."/>
        </authorList>
    </citation>
    <scope>NUCLEOTIDE SEQUENCE [LARGE SCALE GENOMIC DNA]</scope>
    <source>
        <strain evidence="15 16">Lmie10</strain>
    </source>
</reference>
<evidence type="ECO:0000259" key="14">
    <source>
        <dbReference type="PROSITE" id="PS51012"/>
    </source>
</evidence>
<keyword evidence="7 13" id="KW-1003">Cell membrane</keyword>
<evidence type="ECO:0000313" key="16">
    <source>
        <dbReference type="Proteomes" id="UP000403266"/>
    </source>
</evidence>
<feature type="transmembrane region" description="Helical" evidence="13">
    <location>
        <begin position="63"/>
        <end position="84"/>
    </location>
</feature>
<evidence type="ECO:0000313" key="15">
    <source>
        <dbReference type="EMBL" id="MPR30096.1"/>
    </source>
</evidence>
<evidence type="ECO:0000256" key="7">
    <source>
        <dbReference type="ARBA" id="ARBA00022475"/>
    </source>
</evidence>
<keyword evidence="10 13" id="KW-1133">Transmembrane helix</keyword>
<gene>
    <name evidence="15" type="ORF">FS320_34860</name>
</gene>
<organism evidence="15 16">
    <name type="scientific">Microvirga tunisiensis</name>
    <dbReference type="NCBI Taxonomy" id="2108360"/>
    <lineage>
        <taxon>Bacteria</taxon>
        <taxon>Pseudomonadati</taxon>
        <taxon>Pseudomonadota</taxon>
        <taxon>Alphaproteobacteria</taxon>
        <taxon>Hyphomicrobiales</taxon>
        <taxon>Methylobacteriaceae</taxon>
        <taxon>Microvirga</taxon>
    </lineage>
</organism>
<keyword evidence="16" id="KW-1185">Reference proteome</keyword>
<dbReference type="InterPro" id="IPR013525">
    <property type="entry name" value="ABC2_TM"/>
</dbReference>
<protein>
    <recommendedName>
        <fullName evidence="4 13">Nodulation protein J</fullName>
    </recommendedName>
</protein>
<dbReference type="PANTHER" id="PTHR43229">
    <property type="entry name" value="NODULATION PROTEIN J"/>
    <property type="match status" value="1"/>
</dbReference>
<evidence type="ECO:0000256" key="10">
    <source>
        <dbReference type="ARBA" id="ARBA00022989"/>
    </source>
</evidence>
<dbReference type="OrthoDB" id="9778589at2"/>
<evidence type="ECO:0000256" key="3">
    <source>
        <dbReference type="ARBA" id="ARBA00011350"/>
    </source>
</evidence>
<dbReference type="InterPro" id="IPR051784">
    <property type="entry name" value="Nod_factor_ABC_transporter"/>
</dbReference>
<accession>A0A5N7N2Z0</accession>
<evidence type="ECO:0000256" key="8">
    <source>
        <dbReference type="ARBA" id="ARBA00022519"/>
    </source>
</evidence>
<keyword evidence="11 13" id="KW-0472">Membrane</keyword>
<proteinExistence type="inferred from homology"/>
<comment type="caution">
    <text evidence="15">The sequence shown here is derived from an EMBL/GenBank/DDBJ whole genome shotgun (WGS) entry which is preliminary data.</text>
</comment>
<name>A0A5N7N2Z0_9HYPH</name>
<evidence type="ECO:0000256" key="12">
    <source>
        <dbReference type="ARBA" id="ARBA00025119"/>
    </source>
</evidence>
<feature type="transmembrane region" description="Helical" evidence="13">
    <location>
        <begin position="30"/>
        <end position="57"/>
    </location>
</feature>
<feature type="transmembrane region" description="Helical" evidence="13">
    <location>
        <begin position="150"/>
        <end position="171"/>
    </location>
</feature>
<keyword evidence="8" id="KW-0997">Cell inner membrane</keyword>
<sequence length="267" mass="28907">MWGWYAAALPANAWNWVAVWRRNYLAWRKVALASVLGNLAEPMSALFGLGLGLGIVVGRVDGASYIAFLAAGMAATSAMVSATFETIHATFARMHAQRTWEAVLCTQLTLGDIVLGELMWAASKAFLAGTGITIVAATLGYAAWPSIPYALPAIALTGLAFAGLAMVVTALAPRYDYFVFYQTLILTPMMYLCGALFPVTQLPGGFQRVVAFLPLAHSIDLIRPVMLGRPADSVGLHNGVLCIYIVLAFFLSVALLHQRLLRRRQMR</sequence>
<feature type="transmembrane region" description="Helical" evidence="13">
    <location>
        <begin position="236"/>
        <end position="257"/>
    </location>
</feature>
<comment type="subunit">
    <text evidence="3 13">The complex is composed of two ATP-binding proteins (NodI) and two transmembrane proteins (NodJ).</text>
</comment>
<evidence type="ECO:0000256" key="9">
    <source>
        <dbReference type="ARBA" id="ARBA00022692"/>
    </source>
</evidence>
<dbReference type="Proteomes" id="UP000403266">
    <property type="component" value="Unassembled WGS sequence"/>
</dbReference>
<comment type="subcellular location">
    <subcellularLocation>
        <location evidence="1 13">Cell inner membrane</location>
        <topology evidence="1 13">Multi-pass membrane protein</topology>
    </subcellularLocation>
</comment>
<dbReference type="AlphaFoldDB" id="A0A5N7N2Z0"/>
<evidence type="ECO:0000256" key="5">
    <source>
        <dbReference type="ARBA" id="ARBA00022448"/>
    </source>
</evidence>
<dbReference type="InterPro" id="IPR000412">
    <property type="entry name" value="ABC_2_transport"/>
</dbReference>
<dbReference type="PRINTS" id="PR00164">
    <property type="entry name" value="ABC2TRNSPORT"/>
</dbReference>
<feature type="transmembrane region" description="Helical" evidence="13">
    <location>
        <begin position="125"/>
        <end position="144"/>
    </location>
</feature>
<dbReference type="GO" id="GO:0043190">
    <property type="term" value="C:ATP-binding cassette (ABC) transporter complex"/>
    <property type="evidence" value="ECO:0007669"/>
    <property type="project" value="InterPro"/>
</dbReference>
<dbReference type="PROSITE" id="PS51012">
    <property type="entry name" value="ABC_TM2"/>
    <property type="match status" value="1"/>
</dbReference>
<keyword evidence="9 13" id="KW-0812">Transmembrane</keyword>
<evidence type="ECO:0000256" key="6">
    <source>
        <dbReference type="ARBA" id="ARBA00022458"/>
    </source>
</evidence>
<evidence type="ECO:0000256" key="1">
    <source>
        <dbReference type="ARBA" id="ARBA00004429"/>
    </source>
</evidence>
<evidence type="ECO:0000256" key="4">
    <source>
        <dbReference type="ARBA" id="ARBA00014639"/>
    </source>
</evidence>
<dbReference type="GO" id="GO:0015772">
    <property type="term" value="P:oligosaccharide transport"/>
    <property type="evidence" value="ECO:0007669"/>
    <property type="project" value="InterPro"/>
</dbReference>
<feature type="domain" description="ABC transmembrane type-2" evidence="14">
    <location>
        <begin position="33"/>
        <end position="259"/>
    </location>
</feature>
<comment type="function">
    <text evidence="12 13">Part of the ABC transporter complex NodIJ involved in the export of the nodulation factors (Nod factors), the bacterial signal molecules that induce symbiosis and subsequent nodulation induction. Nod factors are LCO (lipo-chitin oligosaccharide), a modified beta-1,4-linked N-acetylglucosamine oligosaccharide. This subunit encodes the transporter.</text>
</comment>
<evidence type="ECO:0000256" key="11">
    <source>
        <dbReference type="ARBA" id="ARBA00023136"/>
    </source>
</evidence>
<dbReference type="RefSeq" id="WP_152716958.1">
    <property type="nucleotide sequence ID" value="NZ_VOSJ01000334.1"/>
</dbReference>
<dbReference type="PANTHER" id="PTHR43229:SF2">
    <property type="entry name" value="NODULATION PROTEIN J"/>
    <property type="match status" value="1"/>
</dbReference>
<keyword evidence="6 13" id="KW-0536">Nodulation</keyword>
<evidence type="ECO:0000256" key="13">
    <source>
        <dbReference type="RuleBase" id="RU361157"/>
    </source>
</evidence>